<accession>A0AA39WJX7</accession>
<organism evidence="1 2">
    <name type="scientific">Immersiella caudata</name>
    <dbReference type="NCBI Taxonomy" id="314043"/>
    <lineage>
        <taxon>Eukaryota</taxon>
        <taxon>Fungi</taxon>
        <taxon>Dikarya</taxon>
        <taxon>Ascomycota</taxon>
        <taxon>Pezizomycotina</taxon>
        <taxon>Sordariomycetes</taxon>
        <taxon>Sordariomycetidae</taxon>
        <taxon>Sordariales</taxon>
        <taxon>Lasiosphaeriaceae</taxon>
        <taxon>Immersiella</taxon>
    </lineage>
</organism>
<reference evidence="1" key="1">
    <citation type="submission" date="2023-06" db="EMBL/GenBank/DDBJ databases">
        <title>Genome-scale phylogeny and comparative genomics of the fungal order Sordariales.</title>
        <authorList>
            <consortium name="Lawrence Berkeley National Laboratory"/>
            <person name="Hensen N."/>
            <person name="Bonometti L."/>
            <person name="Westerberg I."/>
            <person name="Brannstrom I.O."/>
            <person name="Guillou S."/>
            <person name="Cros-Aarteil S."/>
            <person name="Calhoun S."/>
            <person name="Haridas S."/>
            <person name="Kuo A."/>
            <person name="Mondo S."/>
            <person name="Pangilinan J."/>
            <person name="Riley R."/>
            <person name="Labutti K."/>
            <person name="Andreopoulos B."/>
            <person name="Lipzen A."/>
            <person name="Chen C."/>
            <person name="Yanf M."/>
            <person name="Daum C."/>
            <person name="Ng V."/>
            <person name="Clum A."/>
            <person name="Steindorff A."/>
            <person name="Ohm R."/>
            <person name="Martin F."/>
            <person name="Silar P."/>
            <person name="Natvig D."/>
            <person name="Lalanne C."/>
            <person name="Gautier V."/>
            <person name="Ament-Velasquez S.L."/>
            <person name="Kruys A."/>
            <person name="Hutchinson M.I."/>
            <person name="Powell A.J."/>
            <person name="Barry K."/>
            <person name="Miller A.N."/>
            <person name="Grigoriev I.V."/>
            <person name="Debuchy R."/>
            <person name="Gladieux P."/>
            <person name="Thoren M.H."/>
            <person name="Johannesson H."/>
        </authorList>
    </citation>
    <scope>NUCLEOTIDE SEQUENCE</scope>
    <source>
        <strain evidence="1">CBS 606.72</strain>
    </source>
</reference>
<dbReference type="AlphaFoldDB" id="A0AA39WJX7"/>
<evidence type="ECO:0000313" key="2">
    <source>
        <dbReference type="Proteomes" id="UP001175000"/>
    </source>
</evidence>
<evidence type="ECO:0000313" key="1">
    <source>
        <dbReference type="EMBL" id="KAK0616680.1"/>
    </source>
</evidence>
<sequence length="151" mass="17276">MPLIAPVNTKLLGRGLKEDWTEIKMEISQILNRHLGTAGYVTSIYLFRYGDSFIHINPNTVHISVEQECPETEWPPVIEKIKCLVTRPQFKYIRLHVHMEYDTVEKPSTRYWSRNTVLYQTKAHLGADISVVIPDAADPSDADHPQQPPAP</sequence>
<proteinExistence type="predicted"/>
<gene>
    <name evidence="1" type="ORF">B0T14DRAFT_588898</name>
</gene>
<protein>
    <submittedName>
        <fullName evidence="1">Uncharacterized protein</fullName>
    </submittedName>
</protein>
<comment type="caution">
    <text evidence="1">The sequence shown here is derived from an EMBL/GenBank/DDBJ whole genome shotgun (WGS) entry which is preliminary data.</text>
</comment>
<dbReference type="EMBL" id="JAULSU010000005">
    <property type="protein sequence ID" value="KAK0616680.1"/>
    <property type="molecule type" value="Genomic_DNA"/>
</dbReference>
<dbReference type="Proteomes" id="UP001175000">
    <property type="component" value="Unassembled WGS sequence"/>
</dbReference>
<name>A0AA39WJX7_9PEZI</name>
<keyword evidence="2" id="KW-1185">Reference proteome</keyword>